<name>A0A1V4H1F7_MORLA</name>
<organism evidence="2 3">
    <name type="scientific">Moraxella lacunata</name>
    <dbReference type="NCBI Taxonomy" id="477"/>
    <lineage>
        <taxon>Bacteria</taxon>
        <taxon>Pseudomonadati</taxon>
        <taxon>Pseudomonadota</taxon>
        <taxon>Gammaproteobacteria</taxon>
        <taxon>Moraxellales</taxon>
        <taxon>Moraxellaceae</taxon>
        <taxon>Moraxella</taxon>
    </lineage>
</organism>
<sequence>MKTLHSLAINHLRNHEYALPKDVIVVIMVSAALLSDCTFYIDKKVVHFNKITTNAQWDFIRFSCCFNYCHSLIPFLFVMPQLIIFPTKSPVFVLYSHLSLLMYGIGYKG</sequence>
<proteinExistence type="predicted"/>
<keyword evidence="1" id="KW-0812">Transmembrane</keyword>
<keyword evidence="1" id="KW-0472">Membrane</keyword>
<gene>
    <name evidence="2" type="ORF">B5J94_03240</name>
</gene>
<reference evidence="3" key="1">
    <citation type="submission" date="2017-03" db="EMBL/GenBank/DDBJ databases">
        <title>Draft genome sequence of Moraxella equi CCUG 4950T type strain.</title>
        <authorList>
            <person name="Salva-Serra F."/>
            <person name="Engstrom-Jakobsson H."/>
            <person name="Thorell K."/>
            <person name="Jaen-Luchoro D."/>
            <person name="Gonzales-Siles L."/>
            <person name="Karlsson R."/>
            <person name="Yazdan S."/>
            <person name="Boulund F."/>
            <person name="Johnning A."/>
            <person name="Engstrand L."/>
            <person name="Kristiansson E."/>
            <person name="Moore E."/>
        </authorList>
    </citation>
    <scope>NUCLEOTIDE SEQUENCE [LARGE SCALE GENOMIC DNA]</scope>
    <source>
        <strain evidence="3">CCUG 4441</strain>
    </source>
</reference>
<dbReference type="EMBL" id="MXAN01000015">
    <property type="protein sequence ID" value="OPH38448.1"/>
    <property type="molecule type" value="Genomic_DNA"/>
</dbReference>
<keyword evidence="1" id="KW-1133">Transmembrane helix</keyword>
<dbReference type="AlphaFoldDB" id="A0A1V4H1F7"/>
<evidence type="ECO:0000313" key="2">
    <source>
        <dbReference type="EMBL" id="OPH38448.1"/>
    </source>
</evidence>
<feature type="transmembrane region" description="Helical" evidence="1">
    <location>
        <begin position="62"/>
        <end position="84"/>
    </location>
</feature>
<evidence type="ECO:0000256" key="1">
    <source>
        <dbReference type="SAM" id="Phobius"/>
    </source>
</evidence>
<evidence type="ECO:0000313" key="3">
    <source>
        <dbReference type="Proteomes" id="UP000191025"/>
    </source>
</evidence>
<feature type="transmembrane region" description="Helical" evidence="1">
    <location>
        <begin position="23"/>
        <end position="41"/>
    </location>
</feature>
<accession>A0A1V4H1F7</accession>
<comment type="caution">
    <text evidence="2">The sequence shown here is derived from an EMBL/GenBank/DDBJ whole genome shotgun (WGS) entry which is preliminary data.</text>
</comment>
<dbReference type="Proteomes" id="UP000191025">
    <property type="component" value="Unassembled WGS sequence"/>
</dbReference>
<protein>
    <submittedName>
        <fullName evidence="2">Uncharacterized protein</fullName>
    </submittedName>
</protein>